<reference evidence="1 2" key="1">
    <citation type="submission" date="2019-10" db="EMBL/GenBank/DDBJ databases">
        <title>Genome sequence of Azospirillum formosense CC-Nfb-7.</title>
        <authorList>
            <person name="Ambrosini A."/>
            <person name="Sant'Anna F.H."/>
            <person name="Cassan F.D."/>
            <person name="Souza E.M."/>
            <person name="Passaglia L.M.P."/>
        </authorList>
    </citation>
    <scope>NUCLEOTIDE SEQUENCE [LARGE SCALE GENOMIC DNA]</scope>
    <source>
        <strain evidence="1 2">CC-NFb-7</strain>
    </source>
</reference>
<dbReference type="RefSeq" id="WP_174440137.1">
    <property type="nucleotide sequence ID" value="NZ_BAABCC010000002.1"/>
</dbReference>
<dbReference type="InterPro" id="IPR011856">
    <property type="entry name" value="tRNA_endonuc-like_dom_sf"/>
</dbReference>
<accession>A0ABX2L0Y1</accession>
<organism evidence="1 2">
    <name type="scientific">Azospirillum formosense</name>
    <dbReference type="NCBI Taxonomy" id="861533"/>
    <lineage>
        <taxon>Bacteria</taxon>
        <taxon>Pseudomonadati</taxon>
        <taxon>Pseudomonadota</taxon>
        <taxon>Alphaproteobacteria</taxon>
        <taxon>Rhodospirillales</taxon>
        <taxon>Azospirillaceae</taxon>
        <taxon>Azospirillum</taxon>
    </lineage>
</organism>
<protein>
    <submittedName>
        <fullName evidence="1">DUF4365 domain-containing protein</fullName>
    </submittedName>
</protein>
<dbReference type="EMBL" id="WHOR01000154">
    <property type="protein sequence ID" value="NUB21217.1"/>
    <property type="molecule type" value="Genomic_DNA"/>
</dbReference>
<evidence type="ECO:0000313" key="1">
    <source>
        <dbReference type="EMBL" id="NUB21217.1"/>
    </source>
</evidence>
<comment type="caution">
    <text evidence="1">The sequence shown here is derived from an EMBL/GenBank/DDBJ whole genome shotgun (WGS) entry which is preliminary data.</text>
</comment>
<dbReference type="Gene3D" id="3.40.1350.10">
    <property type="match status" value="1"/>
</dbReference>
<dbReference type="Proteomes" id="UP000639419">
    <property type="component" value="Unassembled WGS sequence"/>
</dbReference>
<sequence length="162" mass="18629">MAFERHAWSRLNHLQIGRFAEHYVAMEFALYGAEVYTPLVDDRGIDLVIRLNGSFLEVQVKALRWPSSTYIFFRKDVFPLSPTRYAAVVLLEELQEPALYLIPALAWREPHGPFKSRDYVGRASLPEWGLDITKRARPALDAFRFDRQIATLIAAAPEEQPV</sequence>
<name>A0ABX2L0Y1_9PROT</name>
<gene>
    <name evidence="1" type="ORF">GBZ26_18710</name>
</gene>
<keyword evidence="2" id="KW-1185">Reference proteome</keyword>
<evidence type="ECO:0000313" key="2">
    <source>
        <dbReference type="Proteomes" id="UP000639419"/>
    </source>
</evidence>
<proteinExistence type="predicted"/>